<name>A0AAW8FIT4_9ACTN</name>
<feature type="compositionally biased region" description="Polar residues" evidence="1">
    <location>
        <begin position="257"/>
        <end position="270"/>
    </location>
</feature>
<keyword evidence="2" id="KW-0472">Membrane</keyword>
<protein>
    <submittedName>
        <fullName evidence="3">Uncharacterized protein</fullName>
    </submittedName>
</protein>
<feature type="transmembrane region" description="Helical" evidence="2">
    <location>
        <begin position="84"/>
        <end position="104"/>
    </location>
</feature>
<feature type="region of interest" description="Disordered" evidence="1">
    <location>
        <begin position="230"/>
        <end position="270"/>
    </location>
</feature>
<sequence>MSRRTNSSCLGIAVKVYLQLNLWVLVGYALALPATVPDLMAAQKPPQEVHGFDQYAVLYGIPVVAATAVTAFTCRTRPCPPWVFLARTAAVVALSQAAVAWAGARFDSPDWSSRSLAQSGAAGLAALLCHRAARWWEDGGLNGGRRRPAAGEIWHALVPFRASDGELPHYCVVMRPRLRHVEVLQITSQNKDDRADHIRIPNDGWDFTSGKAHWVEIGLLPRRVPYEKFTGARPKGRCPKPTWKQLRDRRPAPMPSGSPSVWSRITQRLG</sequence>
<evidence type="ECO:0000313" key="4">
    <source>
        <dbReference type="Proteomes" id="UP001234216"/>
    </source>
</evidence>
<dbReference type="EMBL" id="JAUSZV010000005">
    <property type="protein sequence ID" value="MDQ0909614.1"/>
    <property type="molecule type" value="Genomic_DNA"/>
</dbReference>
<feature type="transmembrane region" description="Helical" evidence="2">
    <location>
        <begin position="54"/>
        <end position="72"/>
    </location>
</feature>
<accession>A0AAW8FIT4</accession>
<proteinExistence type="predicted"/>
<keyword evidence="2" id="KW-1133">Transmembrane helix</keyword>
<gene>
    <name evidence="3" type="ORF">QFZ22_005599</name>
</gene>
<evidence type="ECO:0000256" key="1">
    <source>
        <dbReference type="SAM" id="MobiDB-lite"/>
    </source>
</evidence>
<feature type="transmembrane region" description="Helical" evidence="2">
    <location>
        <begin position="12"/>
        <end position="34"/>
    </location>
</feature>
<dbReference type="AlphaFoldDB" id="A0AAW8FIT4"/>
<evidence type="ECO:0000256" key="2">
    <source>
        <dbReference type="SAM" id="Phobius"/>
    </source>
</evidence>
<reference evidence="3" key="1">
    <citation type="submission" date="2023-07" db="EMBL/GenBank/DDBJ databases">
        <title>Comparative genomics of wheat-associated soil bacteria to identify genetic determinants of phenazine resistance.</title>
        <authorList>
            <person name="Mouncey N."/>
        </authorList>
    </citation>
    <scope>NUCLEOTIDE SEQUENCE</scope>
    <source>
        <strain evidence="3">V4I22</strain>
    </source>
</reference>
<dbReference type="RefSeq" id="WP_306979550.1">
    <property type="nucleotide sequence ID" value="NZ_JAUSZV010000005.1"/>
</dbReference>
<dbReference type="Proteomes" id="UP001234216">
    <property type="component" value="Unassembled WGS sequence"/>
</dbReference>
<evidence type="ECO:0000313" key="3">
    <source>
        <dbReference type="EMBL" id="MDQ0909614.1"/>
    </source>
</evidence>
<organism evidence="3 4">
    <name type="scientific">Streptomyces canus</name>
    <dbReference type="NCBI Taxonomy" id="58343"/>
    <lineage>
        <taxon>Bacteria</taxon>
        <taxon>Bacillati</taxon>
        <taxon>Actinomycetota</taxon>
        <taxon>Actinomycetes</taxon>
        <taxon>Kitasatosporales</taxon>
        <taxon>Streptomycetaceae</taxon>
        <taxon>Streptomyces</taxon>
        <taxon>Streptomyces aurantiacus group</taxon>
    </lineage>
</organism>
<keyword evidence="2" id="KW-0812">Transmembrane</keyword>
<comment type="caution">
    <text evidence="3">The sequence shown here is derived from an EMBL/GenBank/DDBJ whole genome shotgun (WGS) entry which is preliminary data.</text>
</comment>